<comment type="similarity">
    <text evidence="2">Belongs to the tryptophan 2-monooxygenase family.</text>
</comment>
<dbReference type="PANTHER" id="PTHR10742:SF342">
    <property type="entry name" value="AMINE OXIDASE"/>
    <property type="match status" value="1"/>
</dbReference>
<evidence type="ECO:0000256" key="2">
    <source>
        <dbReference type="ARBA" id="ARBA00005833"/>
    </source>
</evidence>
<keyword evidence="9" id="KW-1185">Reference proteome</keyword>
<comment type="pathway">
    <text evidence="1">Plant hormone metabolism; auxin biosynthesis.</text>
</comment>
<dbReference type="InterPro" id="IPR036188">
    <property type="entry name" value="FAD/NAD-bd_sf"/>
</dbReference>
<evidence type="ECO:0000256" key="6">
    <source>
        <dbReference type="ARBA" id="ARBA00047321"/>
    </source>
</evidence>
<dbReference type="EC" id="1.13.12.3" evidence="3"/>
<dbReference type="PANTHER" id="PTHR10742">
    <property type="entry name" value="FLAVIN MONOAMINE OXIDASE"/>
    <property type="match status" value="1"/>
</dbReference>
<keyword evidence="5" id="KW-0073">Auxin biosynthesis</keyword>
<comment type="caution">
    <text evidence="8">The sequence shown here is derived from an EMBL/GenBank/DDBJ whole genome shotgun (WGS) entry which is preliminary data.</text>
</comment>
<organism evidence="8 9">
    <name type="scientific">Seohaeicola nanhaiensis</name>
    <dbReference type="NCBI Taxonomy" id="1387282"/>
    <lineage>
        <taxon>Bacteria</taxon>
        <taxon>Pseudomonadati</taxon>
        <taxon>Pseudomonadota</taxon>
        <taxon>Alphaproteobacteria</taxon>
        <taxon>Rhodobacterales</taxon>
        <taxon>Roseobacteraceae</taxon>
        <taxon>Seohaeicola</taxon>
    </lineage>
</organism>
<evidence type="ECO:0000313" key="9">
    <source>
        <dbReference type="Proteomes" id="UP001595973"/>
    </source>
</evidence>
<evidence type="ECO:0000256" key="3">
    <source>
        <dbReference type="ARBA" id="ARBA00012535"/>
    </source>
</evidence>
<dbReference type="SUPFAM" id="SSF51905">
    <property type="entry name" value="FAD/NAD(P)-binding domain"/>
    <property type="match status" value="1"/>
</dbReference>
<evidence type="ECO:0000256" key="1">
    <source>
        <dbReference type="ARBA" id="ARBA00004814"/>
    </source>
</evidence>
<dbReference type="Proteomes" id="UP001595973">
    <property type="component" value="Unassembled WGS sequence"/>
</dbReference>
<proteinExistence type="inferred from homology"/>
<reference evidence="9" key="1">
    <citation type="journal article" date="2019" name="Int. J. Syst. Evol. Microbiol.">
        <title>The Global Catalogue of Microorganisms (GCM) 10K type strain sequencing project: providing services to taxonomists for standard genome sequencing and annotation.</title>
        <authorList>
            <consortium name="The Broad Institute Genomics Platform"/>
            <consortium name="The Broad Institute Genome Sequencing Center for Infectious Disease"/>
            <person name="Wu L."/>
            <person name="Ma J."/>
        </authorList>
    </citation>
    <scope>NUCLEOTIDE SEQUENCE [LARGE SCALE GENOMIC DNA]</scope>
    <source>
        <strain evidence="9">CGMCC 4.7283</strain>
    </source>
</reference>
<evidence type="ECO:0000259" key="7">
    <source>
        <dbReference type="Pfam" id="PF01593"/>
    </source>
</evidence>
<dbReference type="SUPFAM" id="SSF54373">
    <property type="entry name" value="FAD-linked reductases, C-terminal domain"/>
    <property type="match status" value="1"/>
</dbReference>
<dbReference type="RefSeq" id="WP_380715747.1">
    <property type="nucleotide sequence ID" value="NZ_JBHSGI010000002.1"/>
</dbReference>
<evidence type="ECO:0000256" key="4">
    <source>
        <dbReference type="ARBA" id="ARBA00017871"/>
    </source>
</evidence>
<gene>
    <name evidence="8" type="ORF">ACFO5X_03010</name>
</gene>
<comment type="catalytic activity">
    <reaction evidence="6">
        <text>L-tryptophan + O2 = indole-3-acetamide + CO2 + H2O</text>
        <dbReference type="Rhea" id="RHEA:16165"/>
        <dbReference type="ChEBI" id="CHEBI:15377"/>
        <dbReference type="ChEBI" id="CHEBI:15379"/>
        <dbReference type="ChEBI" id="CHEBI:16031"/>
        <dbReference type="ChEBI" id="CHEBI:16526"/>
        <dbReference type="ChEBI" id="CHEBI:57912"/>
        <dbReference type="EC" id="1.13.12.3"/>
    </reaction>
</comment>
<feature type="domain" description="Amine oxidase" evidence="7">
    <location>
        <begin position="45"/>
        <end position="521"/>
    </location>
</feature>
<dbReference type="Pfam" id="PF01593">
    <property type="entry name" value="Amino_oxidase"/>
    <property type="match status" value="1"/>
</dbReference>
<dbReference type="InterPro" id="IPR002937">
    <property type="entry name" value="Amino_oxidase"/>
</dbReference>
<dbReference type="InterPro" id="IPR050281">
    <property type="entry name" value="Flavin_monoamine_oxidase"/>
</dbReference>
<dbReference type="Gene3D" id="3.50.50.60">
    <property type="entry name" value="FAD/NAD(P)-binding domain"/>
    <property type="match status" value="1"/>
</dbReference>
<accession>A0ABV9KBE1</accession>
<protein>
    <recommendedName>
        <fullName evidence="4">Tryptophan 2-monooxygenase</fullName>
        <ecNumber evidence="3">1.13.12.3</ecNumber>
    </recommendedName>
</protein>
<evidence type="ECO:0000256" key="5">
    <source>
        <dbReference type="ARBA" id="ARBA00023070"/>
    </source>
</evidence>
<name>A0ABV9KBE1_9RHOB</name>
<dbReference type="Gene3D" id="3.90.660.10">
    <property type="match status" value="1"/>
</dbReference>
<evidence type="ECO:0000313" key="8">
    <source>
        <dbReference type="EMBL" id="MFC4667515.1"/>
    </source>
</evidence>
<sequence>MNDVSVFGPDFPFAYDDWITHPMGLGYLPATSHGARVAIIGSGAAGVIAGYELMKLGALPILFESGQFGGRLRSQPFEGAEGVIAELGGMRFPVSSTGFYHYIDKLGIESAPFPNPLTPAAGSTVIDLLGQTHYAVTLDDLPPLYREVAEAYDKALEDGANFSALQRAIRNRDRAGIKEIWDPIVRAWDERTFYDFVASSDAFQALSFRHREAFGQVGFGTGGWDSDFPNSMLEILRVNVTECDSHQRYMVGGVAQMPRRLWHHAPERLVHWPAGTTLSRLNEGGTRAGAIRIRRRADGGFDVTDQWRRTEHFDAVLVTCQSHMLSTVIDTEERLFSHDLWMALDRTRYMQSAKTFVMVDRAFWKDKNPVTGRDTMSMTLTDRMTRGTYLFDNGPDKPSVICLSYSWMTDALKVLPLSAERRVELALSSLANIYPDVDIRSHILGDPITVSWEMDPNFLGAFKGALPGHYRYNHRMFGHFMQDDLPPHERGIFMAGDGVSWTPAWVEGAVQTSLNAVAGIIRHLGGGFFPENPSPSDAYPQWGPVKLPD</sequence>
<dbReference type="Gene3D" id="1.10.405.40">
    <property type="match status" value="1"/>
</dbReference>
<dbReference type="EMBL" id="JBHSGI010000002">
    <property type="protein sequence ID" value="MFC4667515.1"/>
    <property type="molecule type" value="Genomic_DNA"/>
</dbReference>